<proteinExistence type="inferred from homology"/>
<evidence type="ECO:0000256" key="2">
    <source>
        <dbReference type="ARBA" id="ARBA00022840"/>
    </source>
</evidence>
<dbReference type="InterPro" id="IPR001977">
    <property type="entry name" value="Depp_CoAkinase"/>
</dbReference>
<dbReference type="GO" id="GO:0005524">
    <property type="term" value="F:ATP binding"/>
    <property type="evidence" value="ECO:0007669"/>
    <property type="project" value="UniProtKB-KW"/>
</dbReference>
<dbReference type="PANTHER" id="PTHR10695:SF46">
    <property type="entry name" value="BIFUNCTIONAL COENZYME A SYNTHASE-RELATED"/>
    <property type="match status" value="1"/>
</dbReference>
<gene>
    <name evidence="3" type="ORF">UFOPK1909_00003</name>
</gene>
<dbReference type="AlphaFoldDB" id="A0A6J6HKQ6"/>
<dbReference type="PROSITE" id="PS51219">
    <property type="entry name" value="DPCK"/>
    <property type="match status" value="1"/>
</dbReference>
<dbReference type="Gene3D" id="3.40.50.300">
    <property type="entry name" value="P-loop containing nucleotide triphosphate hydrolases"/>
    <property type="match status" value="1"/>
</dbReference>
<dbReference type="CDD" id="cd02022">
    <property type="entry name" value="DPCK"/>
    <property type="match status" value="1"/>
</dbReference>
<name>A0A6J6HKQ6_9ZZZZ</name>
<dbReference type="GO" id="GO:0004140">
    <property type="term" value="F:dephospho-CoA kinase activity"/>
    <property type="evidence" value="ECO:0007669"/>
    <property type="project" value="InterPro"/>
</dbReference>
<organism evidence="3">
    <name type="scientific">freshwater metagenome</name>
    <dbReference type="NCBI Taxonomy" id="449393"/>
    <lineage>
        <taxon>unclassified sequences</taxon>
        <taxon>metagenomes</taxon>
        <taxon>ecological metagenomes</taxon>
    </lineage>
</organism>
<accession>A0A6J6HKQ6</accession>
<dbReference type="NCBIfam" id="NF002879">
    <property type="entry name" value="PRK03333.1"/>
    <property type="match status" value="1"/>
</dbReference>
<dbReference type="SUPFAM" id="SSF52540">
    <property type="entry name" value="P-loop containing nucleoside triphosphate hydrolases"/>
    <property type="match status" value="1"/>
</dbReference>
<reference evidence="3" key="1">
    <citation type="submission" date="2020-05" db="EMBL/GenBank/DDBJ databases">
        <authorList>
            <person name="Chiriac C."/>
            <person name="Salcher M."/>
            <person name="Ghai R."/>
            <person name="Kavagutti S V."/>
        </authorList>
    </citation>
    <scope>NUCLEOTIDE SEQUENCE</scope>
</reference>
<keyword evidence="2" id="KW-0067">ATP-binding</keyword>
<dbReference type="HAMAP" id="MF_00376">
    <property type="entry name" value="Dephospho_CoA_kinase"/>
    <property type="match status" value="1"/>
</dbReference>
<protein>
    <submittedName>
        <fullName evidence="3">Unannotated protein</fullName>
    </submittedName>
</protein>
<dbReference type="NCBIfam" id="TIGR00152">
    <property type="entry name" value="dephospho-CoA kinase"/>
    <property type="match status" value="1"/>
</dbReference>
<dbReference type="Pfam" id="PF01121">
    <property type="entry name" value="CoaE"/>
    <property type="match status" value="1"/>
</dbReference>
<dbReference type="EMBL" id="CAEZVD010000001">
    <property type="protein sequence ID" value="CAB4613133.1"/>
    <property type="molecule type" value="Genomic_DNA"/>
</dbReference>
<evidence type="ECO:0000313" key="3">
    <source>
        <dbReference type="EMBL" id="CAB4613133.1"/>
    </source>
</evidence>
<keyword evidence="1" id="KW-0547">Nucleotide-binding</keyword>
<dbReference type="GO" id="GO:0015937">
    <property type="term" value="P:coenzyme A biosynthetic process"/>
    <property type="evidence" value="ECO:0007669"/>
    <property type="project" value="InterPro"/>
</dbReference>
<sequence length="202" mass="21639">MYLVGLTGGIASGKSTVAALWSELGGVEIDADQLAREVVAPGTKGLAAVAAEFGSAVIKEGELDRALLGAIVFADETKRKKLEAIIHPLVKTLAKERIAELPEQSIVIYNVPLLVEASVDLEFDKVVTVEAPTEKQIERLVNFRNMSVADAAARVAAQATPVQRANAADVILNSNQELQLLLRDARKLWQQIEKEASDNGGD</sequence>
<dbReference type="InterPro" id="IPR027417">
    <property type="entry name" value="P-loop_NTPase"/>
</dbReference>
<evidence type="ECO:0000256" key="1">
    <source>
        <dbReference type="ARBA" id="ARBA00022741"/>
    </source>
</evidence>
<dbReference type="PANTHER" id="PTHR10695">
    <property type="entry name" value="DEPHOSPHO-COA KINASE-RELATED"/>
    <property type="match status" value="1"/>
</dbReference>